<protein>
    <recommendedName>
        <fullName evidence="13">Chloride channel protein</fullName>
    </recommendedName>
</protein>
<dbReference type="OMA" id="HESSRHM"/>
<comment type="caution">
    <text evidence="11">The sequence shown here is derived from an EMBL/GenBank/DDBJ whole genome shotgun (WGS) entry which is preliminary data.</text>
</comment>
<sequence>MTHLSPTLGFASSTTKPIPNAPSVNSLIITSPSSPSLSESETLPNILPSSNTTASNHNVDQQPHPRYESSSSPSTLVAGIKTKNNAENETVVNMPEIELIEEERSEMKLEKPNKNENNVTAPLLGAEEMEQDSHSSNELTHHTNQTSQTEVYMKDILSTVKTVNDAKYKEALNFRKGFKALQKQKFIWTFLTLIGFTGGVIAYTHDLIIKYMFQGRLTMINAFDPVQYYGLRLFLWVIYNLAFVYGAALLTAFIAPTAEGSGIPPLKAILNGATLKDPISFRTLLVKCIALPAVLGSGMFLGKVGPTIHIGACLANNFLNIPFFRPIKKVKTLKMQMIACGCALGVAANFSTPGGGVLFALEAVGTYYSLRNYLKTFYVAVIAAFTSRLFNSTVNLNLNFVQNWTVKLPFPSYTIPELIAHAILGVLMAFVGIGFTYLNEKILQLRDKFGKRYLVFKSDRLAKYKIMLMFENKIFWTIFICIVTSILTFPQMIGKFMSLSPGAVVEELLSSKPLTSENGITGEWIKNSPTDVFANLAIFCLIRFVISIFSVNLPIPGGVYIPLVIIGAGCGRLFGEIVAVIFPDGFVPGQPIYAGAFAAVGIVACTASSTQAFSTVFIFLEIVGIAAYLPSLMAALIAVFISRYAYRSVYDSIIKIRGWPALLESRTDSEDLKVTNLIQPFDSLDLIEETTSLFDIKTILYKKALPKVFPVVNNKKEMLLLGQVSAKSLESQYQTKKARMLEKIHKTTLPSPQFQATTFVSATTGQVSEIKSGNVSGEASSDVELLDKQEEEQFKNFKFTVEYENCEITLAENQTAQTAHMLFSQLGLNDVFVVWKGRLIGQLHRQMLMRVIVEREKSALSFLFD</sequence>
<dbReference type="InterPro" id="IPR046342">
    <property type="entry name" value="CBS_dom_sf"/>
</dbReference>
<dbReference type="OrthoDB" id="4564at2759"/>
<feature type="transmembrane region" description="Helical" evidence="10">
    <location>
        <begin position="594"/>
        <end position="620"/>
    </location>
</feature>
<feature type="transmembrane region" description="Helical" evidence="10">
    <location>
        <begin position="186"/>
        <end position="213"/>
    </location>
</feature>
<dbReference type="PANTHER" id="PTHR45720">
    <property type="entry name" value="CHLORIDE CHANNEL PROTEIN 2"/>
    <property type="match status" value="1"/>
</dbReference>
<dbReference type="EMBL" id="VFQX01000022">
    <property type="protein sequence ID" value="KAF0979784.1"/>
    <property type="molecule type" value="Genomic_DNA"/>
</dbReference>
<feature type="transmembrane region" description="Helical" evidence="10">
    <location>
        <begin position="627"/>
        <end position="646"/>
    </location>
</feature>
<dbReference type="GeneID" id="68108155"/>
<evidence type="ECO:0000256" key="3">
    <source>
        <dbReference type="ARBA" id="ARBA00022692"/>
    </source>
</evidence>
<dbReference type="VEuPathDB" id="AmoebaDB:NF0109170"/>
<dbReference type="Gene3D" id="3.10.580.10">
    <property type="entry name" value="CBS-domain"/>
    <property type="match status" value="1"/>
</dbReference>
<feature type="compositionally biased region" description="Low complexity" evidence="9">
    <location>
        <begin position="26"/>
        <end position="44"/>
    </location>
</feature>
<organism evidence="11 12">
    <name type="scientific">Naegleria fowleri</name>
    <name type="common">Brain eating amoeba</name>
    <dbReference type="NCBI Taxonomy" id="5763"/>
    <lineage>
        <taxon>Eukaryota</taxon>
        <taxon>Discoba</taxon>
        <taxon>Heterolobosea</taxon>
        <taxon>Tetramitia</taxon>
        <taxon>Eutetramitia</taxon>
        <taxon>Vahlkampfiidae</taxon>
        <taxon>Naegleria</taxon>
    </lineage>
</organism>
<evidence type="ECO:0000256" key="1">
    <source>
        <dbReference type="ARBA" id="ARBA00004141"/>
    </source>
</evidence>
<keyword evidence="6" id="KW-0406">Ion transport</keyword>
<evidence type="ECO:0000256" key="10">
    <source>
        <dbReference type="SAM" id="Phobius"/>
    </source>
</evidence>
<dbReference type="GO" id="GO:0005247">
    <property type="term" value="F:voltage-gated chloride channel activity"/>
    <property type="evidence" value="ECO:0007669"/>
    <property type="project" value="TreeGrafter"/>
</dbReference>
<dbReference type="RefSeq" id="XP_044564497.1">
    <property type="nucleotide sequence ID" value="XM_044713320.1"/>
</dbReference>
<feature type="compositionally biased region" description="Polar residues" evidence="9">
    <location>
        <begin position="47"/>
        <end position="61"/>
    </location>
</feature>
<feature type="transmembrane region" description="Helical" evidence="10">
    <location>
        <begin position="279"/>
        <end position="301"/>
    </location>
</feature>
<evidence type="ECO:0000313" key="11">
    <source>
        <dbReference type="EMBL" id="KAF0979784.1"/>
    </source>
</evidence>
<keyword evidence="3 10" id="KW-0812">Transmembrane</keyword>
<comment type="subcellular location">
    <subcellularLocation>
        <location evidence="1">Membrane</location>
        <topology evidence="1">Multi-pass membrane protein</topology>
    </subcellularLocation>
</comment>
<evidence type="ECO:0000256" key="6">
    <source>
        <dbReference type="ARBA" id="ARBA00023065"/>
    </source>
</evidence>
<evidence type="ECO:0000256" key="7">
    <source>
        <dbReference type="ARBA" id="ARBA00023136"/>
    </source>
</evidence>
<dbReference type="InterPro" id="IPR050970">
    <property type="entry name" value="Cl_channel_volt-gated"/>
</dbReference>
<feature type="compositionally biased region" description="Polar residues" evidence="9">
    <location>
        <begin position="10"/>
        <end position="25"/>
    </location>
</feature>
<evidence type="ECO:0000256" key="8">
    <source>
        <dbReference type="ARBA" id="ARBA00023214"/>
    </source>
</evidence>
<feature type="transmembrane region" description="Helical" evidence="10">
    <location>
        <begin position="474"/>
        <end position="493"/>
    </location>
</feature>
<gene>
    <name evidence="11" type="ORF">FDP41_000937</name>
</gene>
<evidence type="ECO:0000256" key="2">
    <source>
        <dbReference type="ARBA" id="ARBA00022448"/>
    </source>
</evidence>
<evidence type="ECO:0008006" key="13">
    <source>
        <dbReference type="Google" id="ProtNLM"/>
    </source>
</evidence>
<feature type="transmembrane region" description="Helical" evidence="10">
    <location>
        <begin position="560"/>
        <end position="582"/>
    </location>
</feature>
<reference evidence="11 12" key="1">
    <citation type="journal article" date="2019" name="Sci. Rep.">
        <title>Nanopore sequencing improves the draft genome of the human pathogenic amoeba Naegleria fowleri.</title>
        <authorList>
            <person name="Liechti N."/>
            <person name="Schurch N."/>
            <person name="Bruggmann R."/>
            <person name="Wittwer M."/>
        </authorList>
    </citation>
    <scope>NUCLEOTIDE SEQUENCE [LARGE SCALE GENOMIC DNA]</scope>
    <source>
        <strain evidence="11 12">ATCC 30894</strain>
    </source>
</reference>
<accession>A0A6A5BZM5</accession>
<feature type="transmembrane region" description="Helical" evidence="10">
    <location>
        <begin position="532"/>
        <end position="553"/>
    </location>
</feature>
<keyword evidence="4" id="KW-0677">Repeat</keyword>
<dbReference type="Proteomes" id="UP000444721">
    <property type="component" value="Unassembled WGS sequence"/>
</dbReference>
<dbReference type="InterPro" id="IPR014743">
    <property type="entry name" value="Cl-channel_core"/>
</dbReference>
<dbReference type="PANTHER" id="PTHR45720:SF10">
    <property type="entry name" value="CHLORIDE CHANNEL PROTEIN 2"/>
    <property type="match status" value="1"/>
</dbReference>
<name>A0A6A5BZM5_NAEFO</name>
<dbReference type="SUPFAM" id="SSF54631">
    <property type="entry name" value="CBS-domain pair"/>
    <property type="match status" value="1"/>
</dbReference>
<dbReference type="VEuPathDB" id="AmoebaDB:NfTy_050540"/>
<dbReference type="VEuPathDB" id="AmoebaDB:FDP41_000937"/>
<keyword evidence="7 10" id="KW-0472">Membrane</keyword>
<feature type="region of interest" description="Disordered" evidence="9">
    <location>
        <begin position="1"/>
        <end position="76"/>
    </location>
</feature>
<evidence type="ECO:0000256" key="4">
    <source>
        <dbReference type="ARBA" id="ARBA00022737"/>
    </source>
</evidence>
<proteinExistence type="predicted"/>
<evidence type="ECO:0000313" key="12">
    <source>
        <dbReference type="Proteomes" id="UP000444721"/>
    </source>
</evidence>
<dbReference type="Pfam" id="PF00654">
    <property type="entry name" value="Voltage_CLC"/>
    <property type="match status" value="1"/>
</dbReference>
<evidence type="ECO:0000256" key="5">
    <source>
        <dbReference type="ARBA" id="ARBA00022989"/>
    </source>
</evidence>
<keyword evidence="5 10" id="KW-1133">Transmembrane helix</keyword>
<keyword evidence="2" id="KW-0813">Transport</keyword>
<dbReference type="Gene3D" id="1.10.3080.10">
    <property type="entry name" value="Clc chloride channel"/>
    <property type="match status" value="1"/>
</dbReference>
<evidence type="ECO:0000256" key="9">
    <source>
        <dbReference type="SAM" id="MobiDB-lite"/>
    </source>
</evidence>
<dbReference type="SUPFAM" id="SSF81340">
    <property type="entry name" value="Clc chloride channel"/>
    <property type="match status" value="1"/>
</dbReference>
<dbReference type="InterPro" id="IPR001807">
    <property type="entry name" value="ClC"/>
</dbReference>
<feature type="transmembrane region" description="Helical" evidence="10">
    <location>
        <begin position="233"/>
        <end position="258"/>
    </location>
</feature>
<dbReference type="GO" id="GO:0016020">
    <property type="term" value="C:membrane"/>
    <property type="evidence" value="ECO:0007669"/>
    <property type="project" value="UniProtKB-SubCell"/>
</dbReference>
<dbReference type="AlphaFoldDB" id="A0A6A5BZM5"/>
<keyword evidence="12" id="KW-1185">Reference proteome</keyword>
<dbReference type="PRINTS" id="PR00762">
    <property type="entry name" value="CLCHANNEL"/>
</dbReference>
<keyword evidence="8" id="KW-0868">Chloride</keyword>
<feature type="transmembrane region" description="Helical" evidence="10">
    <location>
        <begin position="418"/>
        <end position="438"/>
    </location>
</feature>